<evidence type="ECO:0000256" key="1">
    <source>
        <dbReference type="SAM" id="MobiDB-lite"/>
    </source>
</evidence>
<evidence type="ECO:0000313" key="3">
    <source>
        <dbReference type="Proteomes" id="UP001596524"/>
    </source>
</evidence>
<proteinExistence type="predicted"/>
<dbReference type="PROSITE" id="PS51257">
    <property type="entry name" value="PROKAR_LIPOPROTEIN"/>
    <property type="match status" value="1"/>
</dbReference>
<comment type="caution">
    <text evidence="2">The sequence shown here is derived from an EMBL/GenBank/DDBJ whole genome shotgun (WGS) entry which is preliminary data.</text>
</comment>
<evidence type="ECO:0000313" key="2">
    <source>
        <dbReference type="EMBL" id="MFC7362364.1"/>
    </source>
</evidence>
<dbReference type="RefSeq" id="WP_255892993.1">
    <property type="nucleotide sequence ID" value="NZ_JAFMZM010000008.1"/>
</dbReference>
<keyword evidence="3" id="KW-1185">Reference proteome</keyword>
<name>A0ABW2N7D4_9ACTN</name>
<sequence length="142" mass="15154">MTRTSTRVRRATITLALVAGLGLSGCGEEEPGSAEESPGTATSTSTEEPSETPTEEPSEEPKGPVCSEVWVAGETLPHKYAGCQDAEKDKWMEALVYHCSSGQHLVTFGRTFYAAKGEVINESETPLARNPEFKKVMASCGA</sequence>
<gene>
    <name evidence="2" type="ORF">ACFQO6_18990</name>
</gene>
<dbReference type="Proteomes" id="UP001596524">
    <property type="component" value="Unassembled WGS sequence"/>
</dbReference>
<reference evidence="3" key="1">
    <citation type="journal article" date="2019" name="Int. J. Syst. Evol. Microbiol.">
        <title>The Global Catalogue of Microorganisms (GCM) 10K type strain sequencing project: providing services to taxonomists for standard genome sequencing and annotation.</title>
        <authorList>
            <consortium name="The Broad Institute Genomics Platform"/>
            <consortium name="The Broad Institute Genome Sequencing Center for Infectious Disease"/>
            <person name="Wu L."/>
            <person name="Ma J."/>
        </authorList>
    </citation>
    <scope>NUCLEOTIDE SEQUENCE [LARGE SCALE GENOMIC DNA]</scope>
    <source>
        <strain evidence="3">FCH27</strain>
    </source>
</reference>
<evidence type="ECO:0008006" key="4">
    <source>
        <dbReference type="Google" id="ProtNLM"/>
    </source>
</evidence>
<feature type="compositionally biased region" description="Low complexity" evidence="1">
    <location>
        <begin position="34"/>
        <end position="47"/>
    </location>
</feature>
<accession>A0ABW2N7D4</accession>
<feature type="compositionally biased region" description="Acidic residues" evidence="1">
    <location>
        <begin position="48"/>
        <end position="58"/>
    </location>
</feature>
<organism evidence="2 3">
    <name type="scientific">Nocardioides astragali</name>
    <dbReference type="NCBI Taxonomy" id="1776736"/>
    <lineage>
        <taxon>Bacteria</taxon>
        <taxon>Bacillati</taxon>
        <taxon>Actinomycetota</taxon>
        <taxon>Actinomycetes</taxon>
        <taxon>Propionibacteriales</taxon>
        <taxon>Nocardioidaceae</taxon>
        <taxon>Nocardioides</taxon>
    </lineage>
</organism>
<protein>
    <recommendedName>
        <fullName evidence="4">Secreted protein</fullName>
    </recommendedName>
</protein>
<dbReference type="EMBL" id="JBHTCH010000023">
    <property type="protein sequence ID" value="MFC7362364.1"/>
    <property type="molecule type" value="Genomic_DNA"/>
</dbReference>
<feature type="region of interest" description="Disordered" evidence="1">
    <location>
        <begin position="23"/>
        <end position="64"/>
    </location>
</feature>